<keyword evidence="2" id="KW-1185">Reference proteome</keyword>
<reference evidence="1 2" key="1">
    <citation type="submission" date="2024-01" db="EMBL/GenBank/DDBJ databases">
        <title>Genome assemblies of Stephania.</title>
        <authorList>
            <person name="Yang L."/>
        </authorList>
    </citation>
    <scope>NUCLEOTIDE SEQUENCE [LARGE SCALE GENOMIC DNA]</scope>
    <source>
        <strain evidence="1">QJT</strain>
        <tissue evidence="1">Leaf</tissue>
    </source>
</reference>
<proteinExistence type="predicted"/>
<sequence length="86" mass="10054">MHMELLSKLEIAKVEELNKMVVGAVAEVGREFEAVVEVEELHIIQLCRRSVSIFCFKRKLNYKKHTKEMHDTFLQKSHSPKSVSKR</sequence>
<name>A0AAP0IKD0_9MAGN</name>
<dbReference type="Proteomes" id="UP001417504">
    <property type="component" value="Unassembled WGS sequence"/>
</dbReference>
<organism evidence="1 2">
    <name type="scientific">Stephania japonica</name>
    <dbReference type="NCBI Taxonomy" id="461633"/>
    <lineage>
        <taxon>Eukaryota</taxon>
        <taxon>Viridiplantae</taxon>
        <taxon>Streptophyta</taxon>
        <taxon>Embryophyta</taxon>
        <taxon>Tracheophyta</taxon>
        <taxon>Spermatophyta</taxon>
        <taxon>Magnoliopsida</taxon>
        <taxon>Ranunculales</taxon>
        <taxon>Menispermaceae</taxon>
        <taxon>Menispermoideae</taxon>
        <taxon>Cissampelideae</taxon>
        <taxon>Stephania</taxon>
    </lineage>
</organism>
<evidence type="ECO:0000313" key="2">
    <source>
        <dbReference type="Proteomes" id="UP001417504"/>
    </source>
</evidence>
<dbReference type="EMBL" id="JBBNAE010000006">
    <property type="protein sequence ID" value="KAK9117141.1"/>
    <property type="molecule type" value="Genomic_DNA"/>
</dbReference>
<evidence type="ECO:0000313" key="1">
    <source>
        <dbReference type="EMBL" id="KAK9117141.1"/>
    </source>
</evidence>
<protein>
    <submittedName>
        <fullName evidence="1">Uncharacterized protein</fullName>
    </submittedName>
</protein>
<dbReference type="AlphaFoldDB" id="A0AAP0IKD0"/>
<accession>A0AAP0IKD0</accession>
<comment type="caution">
    <text evidence="1">The sequence shown here is derived from an EMBL/GenBank/DDBJ whole genome shotgun (WGS) entry which is preliminary data.</text>
</comment>
<gene>
    <name evidence="1" type="ORF">Sjap_016088</name>
</gene>